<proteinExistence type="predicted"/>
<sequence>MPKLMWTEGCHMPAPVSKITKDTITVKGIDGLTLGPKRDAKALLKGKSKIWFWTGCDKKQKLFEKLSCEWNLAPMVNTHLKEDISGLLDKSNRIVMICITGFFDEGADFVFFVKGYKNLVGDSKTGLHTFSDCANDALQANFLKLTFSGQAYNDPCFATPLQAFTFKKLIESPGLDCLALECVGKTETKGLRWLYLYKSAVNAWNKLEFDDRKYMAIKERLERPGPMVEALSDTEEDTPSDTTDEDDDGDDDEDDDEVDDEDDDEDDDWNAFHAEEKQ</sequence>
<feature type="region of interest" description="Disordered" evidence="1">
    <location>
        <begin position="225"/>
        <end position="278"/>
    </location>
</feature>
<evidence type="ECO:0000256" key="1">
    <source>
        <dbReference type="SAM" id="MobiDB-lite"/>
    </source>
</evidence>
<dbReference type="OrthoDB" id="3790566at2759"/>
<gene>
    <name evidence="2" type="ORF">PMIN01_11254</name>
</gene>
<dbReference type="Proteomes" id="UP000756921">
    <property type="component" value="Unassembled WGS sequence"/>
</dbReference>
<evidence type="ECO:0000313" key="2">
    <source>
        <dbReference type="EMBL" id="KAF9730385.1"/>
    </source>
</evidence>
<comment type="caution">
    <text evidence="2">The sequence shown here is derived from an EMBL/GenBank/DDBJ whole genome shotgun (WGS) entry which is preliminary data.</text>
</comment>
<dbReference type="AlphaFoldDB" id="A0A9P6G9N0"/>
<feature type="compositionally biased region" description="Acidic residues" evidence="1">
    <location>
        <begin position="232"/>
        <end position="269"/>
    </location>
</feature>
<protein>
    <submittedName>
        <fullName evidence="2">Uncharacterized protein</fullName>
    </submittedName>
</protein>
<dbReference type="EMBL" id="WJXW01000014">
    <property type="protein sequence ID" value="KAF9730385.1"/>
    <property type="molecule type" value="Genomic_DNA"/>
</dbReference>
<accession>A0A9P6G9N0</accession>
<evidence type="ECO:0000313" key="3">
    <source>
        <dbReference type="Proteomes" id="UP000756921"/>
    </source>
</evidence>
<keyword evidence="3" id="KW-1185">Reference proteome</keyword>
<organism evidence="2 3">
    <name type="scientific">Paraphaeosphaeria minitans</name>
    <dbReference type="NCBI Taxonomy" id="565426"/>
    <lineage>
        <taxon>Eukaryota</taxon>
        <taxon>Fungi</taxon>
        <taxon>Dikarya</taxon>
        <taxon>Ascomycota</taxon>
        <taxon>Pezizomycotina</taxon>
        <taxon>Dothideomycetes</taxon>
        <taxon>Pleosporomycetidae</taxon>
        <taxon>Pleosporales</taxon>
        <taxon>Massarineae</taxon>
        <taxon>Didymosphaeriaceae</taxon>
        <taxon>Paraphaeosphaeria</taxon>
    </lineage>
</organism>
<reference evidence="2" key="1">
    <citation type="journal article" date="2020" name="Mol. Plant Microbe Interact.">
        <title>Genome Sequence of the Biocontrol Agent Coniothyrium minitans strain Conio (IMI 134523).</title>
        <authorList>
            <person name="Patel D."/>
            <person name="Shittu T.A."/>
            <person name="Baroncelli R."/>
            <person name="Muthumeenakshi S."/>
            <person name="Osborne T.H."/>
            <person name="Janganan T.K."/>
            <person name="Sreenivasaprasad S."/>
        </authorList>
    </citation>
    <scope>NUCLEOTIDE SEQUENCE</scope>
    <source>
        <strain evidence="2">Conio</strain>
    </source>
</reference>
<name>A0A9P6G9N0_9PLEO</name>